<evidence type="ECO:0000256" key="5">
    <source>
        <dbReference type="ARBA" id="ARBA00023136"/>
    </source>
</evidence>
<reference evidence="7" key="1">
    <citation type="submission" date="2022-08" db="EMBL/GenBank/DDBJ databases">
        <title>Alicyclobacillus fastidiosus DSM 17978, complete genome.</title>
        <authorList>
            <person name="Wang Q."/>
            <person name="Cai R."/>
            <person name="Wang Z."/>
        </authorList>
    </citation>
    <scope>NUCLEOTIDE SEQUENCE</scope>
    <source>
        <strain evidence="7">DSM 17978</strain>
    </source>
</reference>
<gene>
    <name evidence="7" type="ORF">NZD89_20535</name>
</gene>
<keyword evidence="5 6" id="KW-0472">Membrane</keyword>
<evidence type="ECO:0000256" key="2">
    <source>
        <dbReference type="ARBA" id="ARBA00022475"/>
    </source>
</evidence>
<feature type="transmembrane region" description="Helical" evidence="6">
    <location>
        <begin position="108"/>
        <end position="131"/>
    </location>
</feature>
<feature type="transmembrane region" description="Helical" evidence="6">
    <location>
        <begin position="81"/>
        <end position="102"/>
    </location>
</feature>
<evidence type="ECO:0000256" key="6">
    <source>
        <dbReference type="SAM" id="Phobius"/>
    </source>
</evidence>
<accession>A0ABY6ZCP8</accession>
<protein>
    <submittedName>
        <fullName evidence="7">ABC transporter permease</fullName>
    </submittedName>
</protein>
<keyword evidence="2" id="KW-1003">Cell membrane</keyword>
<keyword evidence="4 6" id="KW-1133">Transmembrane helix</keyword>
<comment type="subcellular location">
    <subcellularLocation>
        <location evidence="1">Cell membrane</location>
        <topology evidence="1">Multi-pass membrane protein</topology>
    </subcellularLocation>
</comment>
<organism evidence="7 8">
    <name type="scientific">Alicyclobacillus fastidiosus</name>
    <dbReference type="NCBI Taxonomy" id="392011"/>
    <lineage>
        <taxon>Bacteria</taxon>
        <taxon>Bacillati</taxon>
        <taxon>Bacillota</taxon>
        <taxon>Bacilli</taxon>
        <taxon>Bacillales</taxon>
        <taxon>Alicyclobacillaceae</taxon>
        <taxon>Alicyclobacillus</taxon>
    </lineage>
</organism>
<evidence type="ECO:0000313" key="7">
    <source>
        <dbReference type="EMBL" id="WAH40669.1"/>
    </source>
</evidence>
<feature type="transmembrane region" description="Helical" evidence="6">
    <location>
        <begin position="27"/>
        <end position="44"/>
    </location>
</feature>
<sequence length="332" mass="34184">MIGQIQTKSIQSRGENRTNLMAKIGDYWTLCVLVVIIAIFGILAPRFLSAYNFLSTTTSATEILLLAIGETFVIITSGIDLSVGAVLGLSGITGGMCMQLLGNSALSLIVGSLVSLVTGLIFGTVNGFVVAKMKITPFIATLGTMGIASGVTFLLSNGADITSLPTELTSFGNGNIGKVLSYPVLITIVLCIISGIALAKTKFGVHTYAIGSNEEAARRTGINVPRHIVKIYALSGLMAGISGLIVAARFASASPISGQNDELNAIAAVVIGGASLFGGRGTVLGSVVGSIIIAVLASGLVILNVQAYWQTVAVGAIIIAAVFVEQLRHKTK</sequence>
<evidence type="ECO:0000256" key="1">
    <source>
        <dbReference type="ARBA" id="ARBA00004651"/>
    </source>
</evidence>
<dbReference type="Proteomes" id="UP001164761">
    <property type="component" value="Chromosome"/>
</dbReference>
<feature type="transmembrane region" description="Helical" evidence="6">
    <location>
        <begin position="284"/>
        <end position="302"/>
    </location>
</feature>
<evidence type="ECO:0000256" key="4">
    <source>
        <dbReference type="ARBA" id="ARBA00022989"/>
    </source>
</evidence>
<dbReference type="RefSeq" id="WP_268004566.1">
    <property type="nucleotide sequence ID" value="NZ_BSUT01000001.1"/>
</dbReference>
<dbReference type="CDD" id="cd06579">
    <property type="entry name" value="TM_PBP1_transp_AraH_like"/>
    <property type="match status" value="1"/>
</dbReference>
<dbReference type="PANTHER" id="PTHR32196">
    <property type="entry name" value="ABC TRANSPORTER PERMEASE PROTEIN YPHD-RELATED-RELATED"/>
    <property type="match status" value="1"/>
</dbReference>
<dbReference type="InterPro" id="IPR001851">
    <property type="entry name" value="ABC_transp_permease"/>
</dbReference>
<keyword evidence="3 6" id="KW-0812">Transmembrane</keyword>
<keyword evidence="8" id="KW-1185">Reference proteome</keyword>
<feature type="transmembrane region" description="Helical" evidence="6">
    <location>
        <begin position="179"/>
        <end position="199"/>
    </location>
</feature>
<proteinExistence type="predicted"/>
<dbReference type="PANTHER" id="PTHR32196:SF72">
    <property type="entry name" value="RIBOSE IMPORT PERMEASE PROTEIN RBSC"/>
    <property type="match status" value="1"/>
</dbReference>
<feature type="transmembrane region" description="Helical" evidence="6">
    <location>
        <begin position="50"/>
        <end position="69"/>
    </location>
</feature>
<evidence type="ECO:0000256" key="3">
    <source>
        <dbReference type="ARBA" id="ARBA00022692"/>
    </source>
</evidence>
<evidence type="ECO:0000313" key="8">
    <source>
        <dbReference type="Proteomes" id="UP001164761"/>
    </source>
</evidence>
<feature type="transmembrane region" description="Helical" evidence="6">
    <location>
        <begin position="263"/>
        <end position="279"/>
    </location>
</feature>
<dbReference type="EMBL" id="CP104067">
    <property type="protein sequence ID" value="WAH40669.1"/>
    <property type="molecule type" value="Genomic_DNA"/>
</dbReference>
<dbReference type="Pfam" id="PF02653">
    <property type="entry name" value="BPD_transp_2"/>
    <property type="match status" value="1"/>
</dbReference>
<name>A0ABY6ZCP8_9BACL</name>
<feature type="transmembrane region" description="Helical" evidence="6">
    <location>
        <begin position="228"/>
        <end position="251"/>
    </location>
</feature>
<feature type="transmembrane region" description="Helical" evidence="6">
    <location>
        <begin position="308"/>
        <end position="327"/>
    </location>
</feature>
<feature type="transmembrane region" description="Helical" evidence="6">
    <location>
        <begin position="138"/>
        <end position="159"/>
    </location>
</feature>